<dbReference type="AlphaFoldDB" id="A0AAQ3RF56"/>
<reference evidence="2 3" key="1">
    <citation type="journal article" date="2023" name="Life. Sci Alliance">
        <title>Evolutionary insights into 3D genome organization and epigenetic landscape of Vigna mungo.</title>
        <authorList>
            <person name="Junaid A."/>
            <person name="Singh B."/>
            <person name="Bhatia S."/>
        </authorList>
    </citation>
    <scope>NUCLEOTIDE SEQUENCE [LARGE SCALE GENOMIC DNA]</scope>
    <source>
        <strain evidence="2">Urdbean</strain>
    </source>
</reference>
<sequence>MVISLNVHFYEDHFPFLRLPSTNSSDPTVLPTPSIHKSFSHDFIPSPPNQPKLDPSPNPTQTPSPPCPLRRSNHAHHPPSYLQDYHHSFTSTSTNLHPGMCYPIQDHLSYSHLSNNF</sequence>
<evidence type="ECO:0000313" key="2">
    <source>
        <dbReference type="EMBL" id="WVY91661.1"/>
    </source>
</evidence>
<dbReference type="EMBL" id="CP144690">
    <property type="protein sequence ID" value="WVY91661.1"/>
    <property type="molecule type" value="Genomic_DNA"/>
</dbReference>
<proteinExistence type="predicted"/>
<name>A0AAQ3RF56_VIGMU</name>
<feature type="compositionally biased region" description="Pro residues" evidence="1">
    <location>
        <begin position="45"/>
        <end position="68"/>
    </location>
</feature>
<keyword evidence="3" id="KW-1185">Reference proteome</keyword>
<accession>A0AAQ3RF56</accession>
<feature type="non-terminal residue" evidence="2">
    <location>
        <position position="117"/>
    </location>
</feature>
<protein>
    <submittedName>
        <fullName evidence="2">Uncharacterized protein</fullName>
    </submittedName>
</protein>
<organism evidence="2 3">
    <name type="scientific">Vigna mungo</name>
    <name type="common">Black gram</name>
    <name type="synonym">Phaseolus mungo</name>
    <dbReference type="NCBI Taxonomy" id="3915"/>
    <lineage>
        <taxon>Eukaryota</taxon>
        <taxon>Viridiplantae</taxon>
        <taxon>Streptophyta</taxon>
        <taxon>Embryophyta</taxon>
        <taxon>Tracheophyta</taxon>
        <taxon>Spermatophyta</taxon>
        <taxon>Magnoliopsida</taxon>
        <taxon>eudicotyledons</taxon>
        <taxon>Gunneridae</taxon>
        <taxon>Pentapetalae</taxon>
        <taxon>rosids</taxon>
        <taxon>fabids</taxon>
        <taxon>Fabales</taxon>
        <taxon>Fabaceae</taxon>
        <taxon>Papilionoideae</taxon>
        <taxon>50 kb inversion clade</taxon>
        <taxon>NPAAA clade</taxon>
        <taxon>indigoferoid/millettioid clade</taxon>
        <taxon>Phaseoleae</taxon>
        <taxon>Vigna</taxon>
    </lineage>
</organism>
<evidence type="ECO:0000313" key="3">
    <source>
        <dbReference type="Proteomes" id="UP001374535"/>
    </source>
</evidence>
<evidence type="ECO:0000256" key="1">
    <source>
        <dbReference type="SAM" id="MobiDB-lite"/>
    </source>
</evidence>
<gene>
    <name evidence="2" type="ORF">V8G54_037175</name>
</gene>
<dbReference type="Proteomes" id="UP001374535">
    <property type="component" value="Chromosome 11"/>
</dbReference>
<feature type="region of interest" description="Disordered" evidence="1">
    <location>
        <begin position="19"/>
        <end position="84"/>
    </location>
</feature>